<feature type="transmembrane region" description="Helical" evidence="15">
    <location>
        <begin position="368"/>
        <end position="395"/>
    </location>
</feature>
<dbReference type="SUPFAM" id="SSF103473">
    <property type="entry name" value="MFS general substrate transporter"/>
    <property type="match status" value="1"/>
</dbReference>
<dbReference type="STRING" id="244447.ENSCSEP00000008775"/>
<dbReference type="KEGG" id="csem:103386200"/>
<dbReference type="AlphaFoldDB" id="A0A3P8V8L2"/>
<accession>A0A3P8V8L2</accession>
<feature type="transmembrane region" description="Helical" evidence="15">
    <location>
        <begin position="124"/>
        <end position="146"/>
    </location>
</feature>
<evidence type="ECO:0000256" key="7">
    <source>
        <dbReference type="ARBA" id="ARBA00022475"/>
    </source>
</evidence>
<evidence type="ECO:0000256" key="2">
    <source>
        <dbReference type="ARBA" id="ARBA00004135"/>
    </source>
</evidence>
<keyword evidence="7" id="KW-1003">Cell membrane</keyword>
<dbReference type="GeneTree" id="ENSGT00940000166173"/>
<keyword evidence="11 15" id="KW-0472">Membrane</keyword>
<evidence type="ECO:0000313" key="17">
    <source>
        <dbReference type="Ensembl" id="ENSCSEP00000008775.1"/>
    </source>
</evidence>
<dbReference type="GO" id="GO:0005353">
    <property type="term" value="F:fructose transmembrane transporter activity"/>
    <property type="evidence" value="ECO:0007669"/>
    <property type="project" value="UniProtKB-ARBA"/>
</dbReference>
<comment type="similarity">
    <text evidence="4">Belongs to the major facilitator superfamily. Sugar transporter (TC 2.A.1.1) family. Glucose transporter subfamily.</text>
</comment>
<evidence type="ECO:0000256" key="1">
    <source>
        <dbReference type="ARBA" id="ARBA00000590"/>
    </source>
</evidence>
<reference evidence="17" key="3">
    <citation type="submission" date="2025-09" db="UniProtKB">
        <authorList>
            <consortium name="Ensembl"/>
        </authorList>
    </citation>
    <scope>IDENTIFICATION</scope>
</reference>
<keyword evidence="10 15" id="KW-1133">Transmembrane helix</keyword>
<dbReference type="CTD" id="565510"/>
<dbReference type="PANTHER" id="PTHR23503">
    <property type="entry name" value="SOLUTE CARRIER FAMILY 2"/>
    <property type="match status" value="1"/>
</dbReference>
<dbReference type="Proteomes" id="UP000265120">
    <property type="component" value="Chromosome 11"/>
</dbReference>
<dbReference type="Pfam" id="PF00083">
    <property type="entry name" value="Sugar_tr"/>
    <property type="match status" value="1"/>
</dbReference>
<dbReference type="InterPro" id="IPR036259">
    <property type="entry name" value="MFS_trans_sf"/>
</dbReference>
<dbReference type="OMA" id="ANGWYMT"/>
<feature type="transmembrane region" description="Helical" evidence="15">
    <location>
        <begin position="345"/>
        <end position="362"/>
    </location>
</feature>
<feature type="transmembrane region" description="Helical" evidence="15">
    <location>
        <begin position="12"/>
        <end position="30"/>
    </location>
</feature>
<dbReference type="InterPro" id="IPR020846">
    <property type="entry name" value="MFS_dom"/>
</dbReference>
<dbReference type="NCBIfam" id="TIGR00879">
    <property type="entry name" value="SP"/>
    <property type="match status" value="1"/>
</dbReference>
<dbReference type="Ensembl" id="ENSCSET00000008867.1">
    <property type="protein sequence ID" value="ENSCSEP00000008775.1"/>
    <property type="gene ID" value="ENSCSEG00000005612.1"/>
</dbReference>
<keyword evidence="18" id="KW-1185">Reference proteome</keyword>
<dbReference type="InterPro" id="IPR005828">
    <property type="entry name" value="MFS_sugar_transport-like"/>
</dbReference>
<evidence type="ECO:0000256" key="9">
    <source>
        <dbReference type="ARBA" id="ARBA00022692"/>
    </source>
</evidence>
<feature type="domain" description="Major facilitator superfamily (MFS) profile" evidence="16">
    <location>
        <begin position="17"/>
        <end position="461"/>
    </location>
</feature>
<dbReference type="PANTHER" id="PTHR23503:SF130">
    <property type="entry name" value="SOLUTE CARRIER FAMILY 2 (FACILITATED GLUCOSE TRANSPORTER), MEMBER 9-LIKE 1"/>
    <property type="match status" value="1"/>
</dbReference>
<evidence type="ECO:0000256" key="14">
    <source>
        <dbReference type="RuleBase" id="RU003346"/>
    </source>
</evidence>
<comment type="catalytic activity">
    <reaction evidence="1">
        <text>D-fructose(out) = D-fructose(in)</text>
        <dbReference type="Rhea" id="RHEA:60372"/>
        <dbReference type="ChEBI" id="CHEBI:37721"/>
    </reaction>
</comment>
<evidence type="ECO:0000256" key="12">
    <source>
        <dbReference type="ARBA" id="ARBA00029961"/>
    </source>
</evidence>
<dbReference type="GO" id="GO:0055056">
    <property type="term" value="F:D-glucose transmembrane transporter activity"/>
    <property type="evidence" value="ECO:0007669"/>
    <property type="project" value="TreeGrafter"/>
</dbReference>
<dbReference type="FunFam" id="1.20.1250.20:FF:001511">
    <property type="entry name" value="Solute carrier family 2, facilitated glucose transporter member 5"/>
    <property type="match status" value="1"/>
</dbReference>
<feature type="transmembrane region" description="Helical" evidence="15">
    <location>
        <begin position="65"/>
        <end position="87"/>
    </location>
</feature>
<keyword evidence="6 14" id="KW-0813">Transport</keyword>
<dbReference type="Gene3D" id="1.20.1250.20">
    <property type="entry name" value="MFS general substrate transporter like domains"/>
    <property type="match status" value="1"/>
</dbReference>
<evidence type="ECO:0000256" key="10">
    <source>
        <dbReference type="ARBA" id="ARBA00022989"/>
    </source>
</evidence>
<keyword evidence="9 15" id="KW-0812">Transmembrane</keyword>
<protein>
    <recommendedName>
        <fullName evidence="5">Solute carrier family 2, facilitated glucose transporter member 5</fullName>
    </recommendedName>
    <alternativeName>
        <fullName evidence="13">Fructose transporter</fullName>
    </alternativeName>
    <alternativeName>
        <fullName evidence="12">Glucose transporter type 5, small intestine</fullName>
    </alternativeName>
</protein>
<dbReference type="OrthoDB" id="4142200at2759"/>
<keyword evidence="8" id="KW-0762">Sugar transport</keyword>
<evidence type="ECO:0000256" key="8">
    <source>
        <dbReference type="ARBA" id="ARBA00022597"/>
    </source>
</evidence>
<reference evidence="17" key="2">
    <citation type="submission" date="2025-08" db="UniProtKB">
        <authorList>
            <consortium name="Ensembl"/>
        </authorList>
    </citation>
    <scope>IDENTIFICATION</scope>
</reference>
<organism evidence="17 18">
    <name type="scientific">Cynoglossus semilaevis</name>
    <name type="common">Tongue sole</name>
    <dbReference type="NCBI Taxonomy" id="244447"/>
    <lineage>
        <taxon>Eukaryota</taxon>
        <taxon>Metazoa</taxon>
        <taxon>Chordata</taxon>
        <taxon>Craniata</taxon>
        <taxon>Vertebrata</taxon>
        <taxon>Euteleostomi</taxon>
        <taxon>Actinopterygii</taxon>
        <taxon>Neopterygii</taxon>
        <taxon>Teleostei</taxon>
        <taxon>Neoteleostei</taxon>
        <taxon>Acanthomorphata</taxon>
        <taxon>Carangaria</taxon>
        <taxon>Pleuronectiformes</taxon>
        <taxon>Pleuronectoidei</taxon>
        <taxon>Cynoglossidae</taxon>
        <taxon>Cynoglossinae</taxon>
        <taxon>Cynoglossus</taxon>
    </lineage>
</organism>
<dbReference type="GO" id="GO:1990539">
    <property type="term" value="P:fructose import across plasma membrane"/>
    <property type="evidence" value="ECO:0007669"/>
    <property type="project" value="UniProtKB-ARBA"/>
</dbReference>
<dbReference type="InParanoid" id="A0A3P8V8L2"/>
<dbReference type="GO" id="GO:0042383">
    <property type="term" value="C:sarcolemma"/>
    <property type="evidence" value="ECO:0007669"/>
    <property type="project" value="UniProtKB-SubCell"/>
</dbReference>
<feature type="transmembrane region" description="Helical" evidence="15">
    <location>
        <begin position="188"/>
        <end position="209"/>
    </location>
</feature>
<evidence type="ECO:0000256" key="15">
    <source>
        <dbReference type="SAM" id="Phobius"/>
    </source>
</evidence>
<dbReference type="GO" id="GO:0046323">
    <property type="term" value="P:D-glucose import"/>
    <property type="evidence" value="ECO:0007669"/>
    <property type="project" value="TreeGrafter"/>
</dbReference>
<evidence type="ECO:0000256" key="3">
    <source>
        <dbReference type="ARBA" id="ARBA00004651"/>
    </source>
</evidence>
<feature type="transmembrane region" description="Helical" evidence="15">
    <location>
        <begin position="99"/>
        <end position="118"/>
    </location>
</feature>
<dbReference type="RefSeq" id="XP_008318582.1">
    <property type="nucleotide sequence ID" value="XM_008320360.3"/>
</dbReference>
<evidence type="ECO:0000256" key="5">
    <source>
        <dbReference type="ARBA" id="ARBA00015973"/>
    </source>
</evidence>
<evidence type="ECO:0000256" key="11">
    <source>
        <dbReference type="ARBA" id="ARBA00023136"/>
    </source>
</evidence>
<reference evidence="17 18" key="1">
    <citation type="journal article" date="2014" name="Nat. Genet.">
        <title>Whole-genome sequence of a flatfish provides insights into ZW sex chromosome evolution and adaptation to a benthic lifestyle.</title>
        <authorList>
            <person name="Chen S."/>
            <person name="Zhang G."/>
            <person name="Shao C."/>
            <person name="Huang Q."/>
            <person name="Liu G."/>
            <person name="Zhang P."/>
            <person name="Song W."/>
            <person name="An N."/>
            <person name="Chalopin D."/>
            <person name="Volff J.N."/>
            <person name="Hong Y."/>
            <person name="Li Q."/>
            <person name="Sha Z."/>
            <person name="Zhou H."/>
            <person name="Xie M."/>
            <person name="Yu Q."/>
            <person name="Liu Y."/>
            <person name="Xiang H."/>
            <person name="Wang N."/>
            <person name="Wu K."/>
            <person name="Yang C."/>
            <person name="Zhou Q."/>
            <person name="Liao X."/>
            <person name="Yang L."/>
            <person name="Hu Q."/>
            <person name="Zhang J."/>
            <person name="Meng L."/>
            <person name="Jin L."/>
            <person name="Tian Y."/>
            <person name="Lian J."/>
            <person name="Yang J."/>
            <person name="Miao G."/>
            <person name="Liu S."/>
            <person name="Liang Z."/>
            <person name="Yan F."/>
            <person name="Li Y."/>
            <person name="Sun B."/>
            <person name="Zhang H."/>
            <person name="Zhang J."/>
            <person name="Zhu Y."/>
            <person name="Du M."/>
            <person name="Zhao Y."/>
            <person name="Schartl M."/>
            <person name="Tang Q."/>
            <person name="Wang J."/>
        </authorList>
    </citation>
    <scope>NUCLEOTIDE SEQUENCE</scope>
</reference>
<evidence type="ECO:0000256" key="6">
    <source>
        <dbReference type="ARBA" id="ARBA00022448"/>
    </source>
</evidence>
<dbReference type="PROSITE" id="PS50850">
    <property type="entry name" value="MFS"/>
    <property type="match status" value="1"/>
</dbReference>
<evidence type="ECO:0000256" key="4">
    <source>
        <dbReference type="ARBA" id="ARBA00007004"/>
    </source>
</evidence>
<dbReference type="InterPro" id="IPR045263">
    <property type="entry name" value="GLUT"/>
</dbReference>
<evidence type="ECO:0000313" key="18">
    <source>
        <dbReference type="Proteomes" id="UP000265120"/>
    </source>
</evidence>
<dbReference type="InterPro" id="IPR003663">
    <property type="entry name" value="Sugar/inositol_transpt"/>
</dbReference>
<evidence type="ECO:0000259" key="16">
    <source>
        <dbReference type="PROSITE" id="PS50850"/>
    </source>
</evidence>
<proteinExistence type="inferred from homology"/>
<name>A0A3P8V8L2_CYNSE</name>
<dbReference type="GO" id="GO:0070837">
    <property type="term" value="P:dehydroascorbic acid transport"/>
    <property type="evidence" value="ECO:0007669"/>
    <property type="project" value="TreeGrafter"/>
</dbReference>
<evidence type="ECO:0000256" key="13">
    <source>
        <dbReference type="ARBA" id="ARBA00031099"/>
    </source>
</evidence>
<sequence length="492" mass="54266">METRLQQLTRGNALLLIIVLGFGGSFHVGFHTTSLSSPSPFIQSFINSSWTERHGEVPPQQTVTMIWSLTVSMFAIGGLVGAISVKFISGKLGRKKTMIFNSLVAIIAAVIMLFSKLARSYEMLILARFLYGSCTGLSASIHILYLTEISPRKIRGTVTLTLGTFGSLGKLLGQLLGLSEILGREQLWNVLLCIPLFFSLVNAVALPFFPEAPRYLLIEKGKIEECKKALQSLWGPGDYKEEIGDMLAEQAAMEAAPPKTPLQLIRNRNVRWQLITMAFIYGCNQLSGSSAINNFSYDIFVQVGIHSDNIRYIILGLGATEILSSVLSGVLLIERTGRKPMITGGYAIMTICWVLVTVTLNLTNPSSWVPYITASLIILFIVAFSGGCLTVSATLSSELFVQSDRVAALVISGTQRWLTMALIGLVFPFILTYMKSYSFVFFASICLVGFLYTFFLLPETKEKTILQIAEEFKAITVCGKSFAERKRMETKL</sequence>
<feature type="transmembrane region" description="Helical" evidence="15">
    <location>
        <begin position="437"/>
        <end position="457"/>
    </location>
</feature>
<comment type="subcellular location">
    <subcellularLocation>
        <location evidence="2">Cell membrane</location>
        <location evidence="2">Sarcolemma</location>
    </subcellularLocation>
    <subcellularLocation>
        <location evidence="3">Cell membrane</location>
        <topology evidence="3">Multi-pass membrane protein</topology>
    </subcellularLocation>
</comment>
<feature type="transmembrane region" description="Helical" evidence="15">
    <location>
        <begin position="312"/>
        <end position="333"/>
    </location>
</feature>
<dbReference type="GeneID" id="103386200"/>
<feature type="transmembrane region" description="Helical" evidence="15">
    <location>
        <begin position="407"/>
        <end position="431"/>
    </location>
</feature>